<feature type="domain" description="Multidrug resistance protein MdtA-like barrel-sandwich hybrid" evidence="5">
    <location>
        <begin position="59"/>
        <end position="194"/>
    </location>
</feature>
<dbReference type="Pfam" id="PF25967">
    <property type="entry name" value="RND-MFP_C"/>
    <property type="match status" value="1"/>
</dbReference>
<proteinExistence type="inferred from homology"/>
<dbReference type="PANTHER" id="PTHR30158">
    <property type="entry name" value="ACRA/E-RELATED COMPONENT OF DRUG EFFLUX TRANSPORTER"/>
    <property type="match status" value="1"/>
</dbReference>
<dbReference type="Pfam" id="PF25876">
    <property type="entry name" value="HH_MFP_RND"/>
    <property type="match status" value="1"/>
</dbReference>
<evidence type="ECO:0000313" key="8">
    <source>
        <dbReference type="EMBL" id="BCZ83594.1"/>
    </source>
</evidence>
<evidence type="ECO:0000256" key="3">
    <source>
        <dbReference type="SAM" id="SignalP"/>
    </source>
</evidence>
<feature type="chain" id="PRO_5047279354" evidence="3">
    <location>
        <begin position="20"/>
        <end position="411"/>
    </location>
</feature>
<dbReference type="Gene3D" id="2.40.30.170">
    <property type="match status" value="1"/>
</dbReference>
<dbReference type="InterPro" id="IPR058626">
    <property type="entry name" value="MdtA-like_b-barrel"/>
</dbReference>
<dbReference type="Proteomes" id="UP001319874">
    <property type="component" value="Chromosome 3"/>
</dbReference>
<comment type="similarity">
    <text evidence="2">Belongs to the membrane fusion protein (MFP) (TC 8.A.1) family.</text>
</comment>
<feature type="signal peptide" evidence="3">
    <location>
        <begin position="1"/>
        <end position="19"/>
    </location>
</feature>
<organism evidence="8 9">
    <name type="scientific">Paraburkholderia terrae</name>
    <dbReference type="NCBI Taxonomy" id="311230"/>
    <lineage>
        <taxon>Bacteria</taxon>
        <taxon>Pseudomonadati</taxon>
        <taxon>Pseudomonadota</taxon>
        <taxon>Betaproteobacteria</taxon>
        <taxon>Burkholderiales</taxon>
        <taxon>Burkholderiaceae</taxon>
        <taxon>Paraburkholderia</taxon>
    </lineage>
</organism>
<feature type="domain" description="Multidrug resistance protein MdtA-like C-terminal permuted SH3" evidence="7">
    <location>
        <begin position="305"/>
        <end position="364"/>
    </location>
</feature>
<keyword evidence="9" id="KW-1185">Reference proteome</keyword>
<protein>
    <submittedName>
        <fullName evidence="8">Multidrug resistance protein</fullName>
    </submittedName>
</protein>
<dbReference type="InterPro" id="IPR058624">
    <property type="entry name" value="MdtA-like_HH"/>
</dbReference>
<dbReference type="Gene3D" id="1.10.287.470">
    <property type="entry name" value="Helix hairpin bin"/>
    <property type="match status" value="1"/>
</dbReference>
<dbReference type="NCBIfam" id="TIGR01730">
    <property type="entry name" value="RND_mfp"/>
    <property type="match status" value="1"/>
</dbReference>
<dbReference type="PANTHER" id="PTHR30158:SF3">
    <property type="entry name" value="MULTIDRUG EFFLUX PUMP SUBUNIT ACRA-RELATED"/>
    <property type="match status" value="1"/>
</dbReference>
<gene>
    <name evidence="8" type="primary">acrA</name>
    <name evidence="8" type="ORF">PTKU64_72690</name>
</gene>
<evidence type="ECO:0000259" key="5">
    <source>
        <dbReference type="Pfam" id="PF25917"/>
    </source>
</evidence>
<keyword evidence="3" id="KW-0732">Signal</keyword>
<evidence type="ECO:0000256" key="2">
    <source>
        <dbReference type="ARBA" id="ARBA00009477"/>
    </source>
</evidence>
<accession>A0ABM7TXK6</accession>
<dbReference type="SUPFAM" id="SSF111369">
    <property type="entry name" value="HlyD-like secretion proteins"/>
    <property type="match status" value="1"/>
</dbReference>
<evidence type="ECO:0000259" key="7">
    <source>
        <dbReference type="Pfam" id="PF25967"/>
    </source>
</evidence>
<feature type="domain" description="Multidrug resistance protein MdtA-like alpha-helical hairpin" evidence="4">
    <location>
        <begin position="102"/>
        <end position="167"/>
    </location>
</feature>
<evidence type="ECO:0000259" key="6">
    <source>
        <dbReference type="Pfam" id="PF25944"/>
    </source>
</evidence>
<evidence type="ECO:0000313" key="9">
    <source>
        <dbReference type="Proteomes" id="UP001319874"/>
    </source>
</evidence>
<name>A0ABM7TXK6_9BURK</name>
<dbReference type="Pfam" id="PF25944">
    <property type="entry name" value="Beta-barrel_RND"/>
    <property type="match status" value="1"/>
</dbReference>
<evidence type="ECO:0000259" key="4">
    <source>
        <dbReference type="Pfam" id="PF25876"/>
    </source>
</evidence>
<feature type="domain" description="Multidrug resistance protein MdtA-like beta-barrel" evidence="6">
    <location>
        <begin position="210"/>
        <end position="299"/>
    </location>
</feature>
<dbReference type="Gene3D" id="2.40.50.100">
    <property type="match status" value="1"/>
</dbReference>
<dbReference type="InterPro" id="IPR058627">
    <property type="entry name" value="MdtA-like_C"/>
</dbReference>
<dbReference type="RefSeq" id="WP_229515557.1">
    <property type="nucleotide sequence ID" value="NZ_AP024957.1"/>
</dbReference>
<dbReference type="PROSITE" id="PS51257">
    <property type="entry name" value="PROKAR_LIPOPROTEIN"/>
    <property type="match status" value="1"/>
</dbReference>
<evidence type="ECO:0000256" key="1">
    <source>
        <dbReference type="ARBA" id="ARBA00004196"/>
    </source>
</evidence>
<sequence length="411" mass="42902">MKSRLERVSLLCLCLIVLAACSKKAPPPPPPQVSTVKVQAQSVPLERRFVGRLSPYYSANVTARVSGVLLKRNYAEGSQVRAGQLLFEIDPTFYRAQLDNDLAILAQDRATYINDHITAERNRKLLPVGSISQQTVDNSDAAERSAAAKVKADEATVQSARISLDYTRVTAPISGIAGQQQVTAGAVVGSSTTDSGGNGTLLTTIQQIDPMYVNFTISSADLATLQQSQTGGTVDLSQQNQVSVRIALPNGAAYGSAGTLDFSDVTVNASTGAVNLRALVANPQRRLLPGMFVSLTVDFGRQNDVFLVPQQALLRDTTGGYMLLVGGDGKVARRDVETVNSLGNNWIVTHGLKDGDEVIVTGVQFAHEGAPVKTVAWQPPAAAAPASSGAAASSPGAAASSAAAASAGMAK</sequence>
<dbReference type="Gene3D" id="2.40.420.20">
    <property type="match status" value="1"/>
</dbReference>
<reference evidence="8 9" key="1">
    <citation type="journal article" date="2022" name="Front. Microbiol.">
        <title>Identification and characterization of a novel class of self-sufficient cytochrome P450 hydroxylase involved in cyclohexanecarboxylate degradation in Paraburkholderia terrae strain KU-64.</title>
        <authorList>
            <person name="Yamamoto T."/>
            <person name="Hasegawa Y."/>
            <person name="Iwaki H."/>
        </authorList>
    </citation>
    <scope>NUCLEOTIDE SEQUENCE [LARGE SCALE GENOMIC DNA]</scope>
    <source>
        <strain evidence="8 9">KU-64</strain>
    </source>
</reference>
<comment type="subcellular location">
    <subcellularLocation>
        <location evidence="1">Cell envelope</location>
    </subcellularLocation>
</comment>
<dbReference type="Pfam" id="PF25917">
    <property type="entry name" value="BSH_RND"/>
    <property type="match status" value="1"/>
</dbReference>
<dbReference type="EMBL" id="AP024957">
    <property type="protein sequence ID" value="BCZ83594.1"/>
    <property type="molecule type" value="Genomic_DNA"/>
</dbReference>
<dbReference type="InterPro" id="IPR058625">
    <property type="entry name" value="MdtA-like_BSH"/>
</dbReference>
<dbReference type="InterPro" id="IPR006143">
    <property type="entry name" value="RND_pump_MFP"/>
</dbReference>